<evidence type="ECO:0000313" key="8">
    <source>
        <dbReference type="Proteomes" id="UP000032304"/>
    </source>
</evidence>
<feature type="region of interest" description="Disordered" evidence="6">
    <location>
        <begin position="517"/>
        <end position="539"/>
    </location>
</feature>
<proteinExistence type="inferred from homology"/>
<feature type="region of interest" description="Disordered" evidence="6">
    <location>
        <begin position="90"/>
        <end position="119"/>
    </location>
</feature>
<evidence type="ECO:0000256" key="2">
    <source>
        <dbReference type="ARBA" id="ARBA00022473"/>
    </source>
</evidence>
<feature type="compositionally biased region" description="Basic and acidic residues" evidence="6">
    <location>
        <begin position="417"/>
        <end position="431"/>
    </location>
</feature>
<dbReference type="GO" id="GO:0009908">
    <property type="term" value="P:flower development"/>
    <property type="evidence" value="ECO:0007669"/>
    <property type="project" value="UniProtKB-KW"/>
</dbReference>
<feature type="compositionally biased region" description="Low complexity" evidence="6">
    <location>
        <begin position="517"/>
        <end position="528"/>
    </location>
</feature>
<feature type="region of interest" description="Disordered" evidence="6">
    <location>
        <begin position="417"/>
        <end position="455"/>
    </location>
</feature>
<dbReference type="AlphaFoldDB" id="A0A0D2VL00"/>
<evidence type="ECO:0000256" key="6">
    <source>
        <dbReference type="SAM" id="MobiDB-lite"/>
    </source>
</evidence>
<gene>
    <name evidence="7" type="ORF">B456_011G107000</name>
</gene>
<keyword evidence="3 5" id="KW-0221">Differentiation</keyword>
<keyword evidence="8" id="KW-1185">Reference proteome</keyword>
<sequence length="539" mass="59757">MAGIEQCEANDSAYSLIEQLYKAVHELEAFKDASENKVHWTEIEQYFRNLEVTLKKKSEELVAKEKEYELKDAAVAAIAEACANFRPTTAESLDTAENGDTKVSSSVGDKNSPDEEFPRKTSEITENMAADVKSRPELTHFCEQMDAKGLLNFLMENQKILNDICRELPLALESASEPARLVLNSLEGFYPPDETSQTVDKTDAALQGMRKSCVVLLEAMASFLARIDPGDTHLLNPEIKQLAKAIADEWKPKLSNAGSGAAIDNSLEAEAFLQLLATFRIASEFDEEQLCKLVFVVAHRRQAPELCRSIGLTPKMPGLVELLINSGRQVDAVRFIHTFQLTEKFPPVPLLKMYLKDLRRNSQGKGGNSRGAAGSQDDINARELAALKAVIRCVQDYGLEADYSLDPLQKRLAQLEKAKADNKKRGGDSGKHHPRKKSRPNGGFRGYRGPPGRQAPLVYNQRAAFTGMPERYTHAGPNPYNYQIPNQPAYVPQANDQRLYYYSQDDKVATSSYNAAATSNYGSYSGSGLQPSHSQQPFL</sequence>
<reference evidence="7 8" key="1">
    <citation type="journal article" date="2012" name="Nature">
        <title>Repeated polyploidization of Gossypium genomes and the evolution of spinnable cotton fibres.</title>
        <authorList>
            <person name="Paterson A.H."/>
            <person name="Wendel J.F."/>
            <person name="Gundlach H."/>
            <person name="Guo H."/>
            <person name="Jenkins J."/>
            <person name="Jin D."/>
            <person name="Llewellyn D."/>
            <person name="Showmaker K.C."/>
            <person name="Shu S."/>
            <person name="Udall J."/>
            <person name="Yoo M.J."/>
            <person name="Byers R."/>
            <person name="Chen W."/>
            <person name="Doron-Faigenboim A."/>
            <person name="Duke M.V."/>
            <person name="Gong L."/>
            <person name="Grimwood J."/>
            <person name="Grover C."/>
            <person name="Grupp K."/>
            <person name="Hu G."/>
            <person name="Lee T.H."/>
            <person name="Li J."/>
            <person name="Lin L."/>
            <person name="Liu T."/>
            <person name="Marler B.S."/>
            <person name="Page J.T."/>
            <person name="Roberts A.W."/>
            <person name="Romanel E."/>
            <person name="Sanders W.S."/>
            <person name="Szadkowski E."/>
            <person name="Tan X."/>
            <person name="Tang H."/>
            <person name="Xu C."/>
            <person name="Wang J."/>
            <person name="Wang Z."/>
            <person name="Zhang D."/>
            <person name="Zhang L."/>
            <person name="Ashrafi H."/>
            <person name="Bedon F."/>
            <person name="Bowers J.E."/>
            <person name="Brubaker C.L."/>
            <person name="Chee P.W."/>
            <person name="Das S."/>
            <person name="Gingle A.R."/>
            <person name="Haigler C.H."/>
            <person name="Harker D."/>
            <person name="Hoffmann L.V."/>
            <person name="Hovav R."/>
            <person name="Jones D.C."/>
            <person name="Lemke C."/>
            <person name="Mansoor S."/>
            <person name="ur Rahman M."/>
            <person name="Rainville L.N."/>
            <person name="Rambani A."/>
            <person name="Reddy U.K."/>
            <person name="Rong J.K."/>
            <person name="Saranga Y."/>
            <person name="Scheffler B.E."/>
            <person name="Scheffler J.A."/>
            <person name="Stelly D.M."/>
            <person name="Triplett B.A."/>
            <person name="Van Deynze A."/>
            <person name="Vaslin M.F."/>
            <person name="Waghmare V.N."/>
            <person name="Walford S.A."/>
            <person name="Wright R.J."/>
            <person name="Zaki E.A."/>
            <person name="Zhang T."/>
            <person name="Dennis E.S."/>
            <person name="Mayer K.F."/>
            <person name="Peterson D.G."/>
            <person name="Rokhsar D.S."/>
            <person name="Wang X."/>
            <person name="Schmutz J."/>
        </authorList>
    </citation>
    <scope>NUCLEOTIDE SEQUENCE [LARGE SCALE GENOMIC DNA]</scope>
</reference>
<dbReference type="EMBL" id="CM001750">
    <property type="protein sequence ID" value="KJB71130.1"/>
    <property type="molecule type" value="Genomic_DNA"/>
</dbReference>
<dbReference type="InterPro" id="IPR012474">
    <property type="entry name" value="Frigida"/>
</dbReference>
<evidence type="ECO:0000256" key="1">
    <source>
        <dbReference type="ARBA" id="ARBA00008956"/>
    </source>
</evidence>
<dbReference type="PANTHER" id="PTHR31791">
    <property type="entry name" value="FRIGIDA-LIKE PROTEIN 3-RELATED"/>
    <property type="match status" value="1"/>
</dbReference>
<dbReference type="Gramene" id="KJB71130">
    <property type="protein sequence ID" value="KJB71130"/>
    <property type="gene ID" value="B456_011G107000"/>
</dbReference>
<keyword evidence="4 5" id="KW-0287">Flowering</keyword>
<evidence type="ECO:0000256" key="4">
    <source>
        <dbReference type="ARBA" id="ARBA00023089"/>
    </source>
</evidence>
<protein>
    <recommendedName>
        <fullName evidence="5">FRIGIDA-like protein</fullName>
    </recommendedName>
</protein>
<organism evidence="7 8">
    <name type="scientific">Gossypium raimondii</name>
    <name type="common">Peruvian cotton</name>
    <name type="synonym">Gossypium klotzschianum subsp. raimondii</name>
    <dbReference type="NCBI Taxonomy" id="29730"/>
    <lineage>
        <taxon>Eukaryota</taxon>
        <taxon>Viridiplantae</taxon>
        <taxon>Streptophyta</taxon>
        <taxon>Embryophyta</taxon>
        <taxon>Tracheophyta</taxon>
        <taxon>Spermatophyta</taxon>
        <taxon>Magnoliopsida</taxon>
        <taxon>eudicotyledons</taxon>
        <taxon>Gunneridae</taxon>
        <taxon>Pentapetalae</taxon>
        <taxon>rosids</taxon>
        <taxon>malvids</taxon>
        <taxon>Malvales</taxon>
        <taxon>Malvaceae</taxon>
        <taxon>Malvoideae</taxon>
        <taxon>Gossypium</taxon>
    </lineage>
</organism>
<dbReference type="Proteomes" id="UP000032304">
    <property type="component" value="Chromosome 11"/>
</dbReference>
<dbReference type="GO" id="GO:0030154">
    <property type="term" value="P:cell differentiation"/>
    <property type="evidence" value="ECO:0007669"/>
    <property type="project" value="UniProtKB-KW"/>
</dbReference>
<comment type="similarity">
    <text evidence="1 5">Belongs to the Frigida family.</text>
</comment>
<evidence type="ECO:0000313" key="7">
    <source>
        <dbReference type="EMBL" id="KJB71130.1"/>
    </source>
</evidence>
<accession>A0A0D2VL00</accession>
<dbReference type="PANTHER" id="PTHR31791:SF41">
    <property type="entry name" value="FRIGIDA-LIKE PROTEIN"/>
    <property type="match status" value="1"/>
</dbReference>
<name>A0A0D2VL00_GOSRA</name>
<feature type="compositionally biased region" description="Polar residues" evidence="6">
    <location>
        <begin position="529"/>
        <end position="539"/>
    </location>
</feature>
<evidence type="ECO:0000256" key="3">
    <source>
        <dbReference type="ARBA" id="ARBA00022782"/>
    </source>
</evidence>
<evidence type="ECO:0000256" key="5">
    <source>
        <dbReference type="RuleBase" id="RU364012"/>
    </source>
</evidence>
<keyword evidence="2 5" id="KW-0217">Developmental protein</keyword>
<dbReference type="Pfam" id="PF07899">
    <property type="entry name" value="Frigida"/>
    <property type="match status" value="1"/>
</dbReference>